<sequence>MGMSAFTGFSPALFQFLQELRSNNNKDWFADNKERYQQQVQQPMVAMMTALQPGLQAISPHFRVIAKAHNGSLFRIYRDTRFGHDKTPYKTHAACQFRHAVGKDVHAPGYYIELAPEHVIIAAGIWLPPTPVLNQVRQHIVERAEQWQSIKTDATLTALLGGIEGEQLRGMPRGFSQELPHPEDVRRKSFIVSTTWLPEEAQQSYFFDELLRTYAAASPFMSFLCRALELPF</sequence>
<dbReference type="Pfam" id="PF09365">
    <property type="entry name" value="DUF2461"/>
    <property type="match status" value="1"/>
</dbReference>
<keyword evidence="2" id="KW-1185">Reference proteome</keyword>
<dbReference type="PANTHER" id="PTHR36452:SF1">
    <property type="entry name" value="DUF2461 DOMAIN-CONTAINING PROTEIN"/>
    <property type="match status" value="1"/>
</dbReference>
<dbReference type="PIRSF" id="PIRSF028451">
    <property type="entry name" value="UCP028451"/>
    <property type="match status" value="1"/>
</dbReference>
<protein>
    <recommendedName>
        <fullName evidence="3">TIGR02453 family protein</fullName>
    </recommendedName>
</protein>
<organism evidence="1 2">
    <name type="scientific">Pokkaliibacter plantistimulans</name>
    <dbReference type="NCBI Taxonomy" id="1635171"/>
    <lineage>
        <taxon>Bacteria</taxon>
        <taxon>Pseudomonadati</taxon>
        <taxon>Pseudomonadota</taxon>
        <taxon>Gammaproteobacteria</taxon>
        <taxon>Oceanospirillales</taxon>
        <taxon>Balneatrichaceae</taxon>
        <taxon>Pokkaliibacter</taxon>
    </lineage>
</organism>
<comment type="caution">
    <text evidence="1">The sequence shown here is derived from an EMBL/GenBank/DDBJ whole genome shotgun (WGS) entry which is preliminary data.</text>
</comment>
<dbReference type="PANTHER" id="PTHR36452">
    <property type="entry name" value="CHROMOSOME 12, WHOLE GENOME SHOTGUN SEQUENCE"/>
    <property type="match status" value="1"/>
</dbReference>
<dbReference type="InterPro" id="IPR015996">
    <property type="entry name" value="UCP028451"/>
</dbReference>
<dbReference type="InterPro" id="IPR012808">
    <property type="entry name" value="CHP02453"/>
</dbReference>
<dbReference type="EMBL" id="LAPT01000120">
    <property type="protein sequence ID" value="PXF29223.1"/>
    <property type="molecule type" value="Genomic_DNA"/>
</dbReference>
<dbReference type="Proteomes" id="UP000248090">
    <property type="component" value="Unassembled WGS sequence"/>
</dbReference>
<evidence type="ECO:0008006" key="3">
    <source>
        <dbReference type="Google" id="ProtNLM"/>
    </source>
</evidence>
<name>A0ABX5LUR6_9GAMM</name>
<gene>
    <name evidence="1" type="ORF">WH50_21825</name>
</gene>
<proteinExistence type="predicted"/>
<accession>A0ABX5LUR6</accession>
<evidence type="ECO:0000313" key="1">
    <source>
        <dbReference type="EMBL" id="PXF29223.1"/>
    </source>
</evidence>
<reference evidence="1 2" key="1">
    <citation type="submission" date="2015-03" db="EMBL/GenBank/DDBJ databases">
        <authorList>
            <person name="Krishnan R."/>
            <person name="Midha S."/>
            <person name="Patil P.B."/>
            <person name="Rameshkumar N."/>
        </authorList>
    </citation>
    <scope>NUCLEOTIDE SEQUENCE [LARGE SCALE GENOMIC DNA]</scope>
    <source>
        <strain evidence="1 2">L1E11</strain>
    </source>
</reference>
<dbReference type="NCBIfam" id="TIGR02453">
    <property type="entry name" value="TIGR02453 family protein"/>
    <property type="match status" value="1"/>
</dbReference>
<evidence type="ECO:0000313" key="2">
    <source>
        <dbReference type="Proteomes" id="UP000248090"/>
    </source>
</evidence>